<organism evidence="1 2">
    <name type="scientific">Alishewanella maricola</name>
    <dbReference type="NCBI Taxonomy" id="2795740"/>
    <lineage>
        <taxon>Bacteria</taxon>
        <taxon>Pseudomonadati</taxon>
        <taxon>Pseudomonadota</taxon>
        <taxon>Gammaproteobacteria</taxon>
        <taxon>Alteromonadales</taxon>
        <taxon>Alteromonadaceae</taxon>
        <taxon>Alishewanella</taxon>
    </lineage>
</organism>
<accession>A0ABS8BYS6</accession>
<protein>
    <submittedName>
        <fullName evidence="1">Uncharacterized protein</fullName>
    </submittedName>
</protein>
<dbReference type="EMBL" id="JAEINI020000001">
    <property type="protein sequence ID" value="MCB5225214.1"/>
    <property type="molecule type" value="Genomic_DNA"/>
</dbReference>
<reference evidence="1 2" key="1">
    <citation type="submission" date="2021-10" db="EMBL/GenBank/DDBJ databases">
        <title>Alishewanella koreense sp. nov. isolated from seawater of southwestern coast in South Korea and the proposal for the reclassification of Rheinheimera perlucida and Rheinheimera tuosuensis as Arsukibacterium perlucida and Arsukibacterium tuosuensis.</title>
        <authorList>
            <person name="Kim K.H."/>
            <person name="Ruan W."/>
            <person name="Kim K.R."/>
            <person name="Baek J.H."/>
            <person name="Jeon C.O."/>
        </authorList>
    </citation>
    <scope>NUCLEOTIDE SEQUENCE [LARGE SCALE GENOMIC DNA]</scope>
    <source>
        <strain evidence="1 2">16-MA</strain>
    </source>
</reference>
<evidence type="ECO:0000313" key="2">
    <source>
        <dbReference type="Proteomes" id="UP000633814"/>
    </source>
</evidence>
<dbReference type="Proteomes" id="UP000633814">
    <property type="component" value="Unassembled WGS sequence"/>
</dbReference>
<gene>
    <name evidence="1" type="ORF">JAO78_000085</name>
</gene>
<evidence type="ECO:0000313" key="1">
    <source>
        <dbReference type="EMBL" id="MCB5225214.1"/>
    </source>
</evidence>
<comment type="caution">
    <text evidence="1">The sequence shown here is derived from an EMBL/GenBank/DDBJ whole genome shotgun (WGS) entry which is preliminary data.</text>
</comment>
<sequence length="91" mass="10372">MSEQEDAAVVFTEDDFAKMTVFKRFEGGTVYTFDTDTQFLVVVDESTMAFLLEEESDDMEFIKCTAFATAEARLAYLQAKYPSGENDYPDF</sequence>
<dbReference type="RefSeq" id="WP_226749317.1">
    <property type="nucleotide sequence ID" value="NZ_JAEINI020000001.1"/>
</dbReference>
<keyword evidence="2" id="KW-1185">Reference proteome</keyword>
<name>A0ABS8BYS6_9ALTE</name>
<proteinExistence type="predicted"/>